<reference evidence="1 2" key="1">
    <citation type="submission" date="2019-07" db="EMBL/GenBank/DDBJ databases">
        <title>Whole genome shotgun sequence of Reyranella soli NBRC 108950.</title>
        <authorList>
            <person name="Hosoyama A."/>
            <person name="Uohara A."/>
            <person name="Ohji S."/>
            <person name="Ichikawa N."/>
        </authorList>
    </citation>
    <scope>NUCLEOTIDE SEQUENCE [LARGE SCALE GENOMIC DNA]</scope>
    <source>
        <strain evidence="1 2">NBRC 108950</strain>
    </source>
</reference>
<evidence type="ECO:0008006" key="3">
    <source>
        <dbReference type="Google" id="ProtNLM"/>
    </source>
</evidence>
<dbReference type="EMBL" id="BKAJ01000108">
    <property type="protein sequence ID" value="GEP58715.1"/>
    <property type="molecule type" value="Genomic_DNA"/>
</dbReference>
<comment type="caution">
    <text evidence="1">The sequence shown here is derived from an EMBL/GenBank/DDBJ whole genome shotgun (WGS) entry which is preliminary data.</text>
</comment>
<gene>
    <name evidence="1" type="ORF">RSO01_58810</name>
</gene>
<dbReference type="Proteomes" id="UP000321058">
    <property type="component" value="Unassembled WGS sequence"/>
</dbReference>
<proteinExistence type="predicted"/>
<protein>
    <recommendedName>
        <fullName evidence="3">Alginate lyase domain-containing protein</fullName>
    </recommendedName>
</protein>
<accession>A0A512NIH4</accession>
<sequence length="273" mass="30025">MLPFDPIALRDFWLQVRLQYTIDNEPRVLDQEAPGLTHISHNGYAGGQTSSLVSGYLLGLSKELRATTDKHIAWMESMPEPDRAIYIERGLTNEGWRDSLYDWRQSLGVSQWLARGDRAFAALTAAAAADWQLLELASPALAARARATRRNYMSIHLATALAGDAPLIGLKIYEAAGATLPMGLATSPVRFGHWACRHLVDGGSRDAAFVARGKAMLTANLLPTFYHGGKMFEAALWLKAIYFDSGVVQTPEQTFARAYDCMPGISRPDFIPA</sequence>
<dbReference type="OrthoDB" id="6717211at2"/>
<dbReference type="AlphaFoldDB" id="A0A512NIH4"/>
<organism evidence="1 2">
    <name type="scientific">Reyranella soli</name>
    <dbReference type="NCBI Taxonomy" id="1230389"/>
    <lineage>
        <taxon>Bacteria</taxon>
        <taxon>Pseudomonadati</taxon>
        <taxon>Pseudomonadota</taxon>
        <taxon>Alphaproteobacteria</taxon>
        <taxon>Hyphomicrobiales</taxon>
        <taxon>Reyranellaceae</taxon>
        <taxon>Reyranella</taxon>
    </lineage>
</organism>
<keyword evidence="2" id="KW-1185">Reference proteome</keyword>
<evidence type="ECO:0000313" key="2">
    <source>
        <dbReference type="Proteomes" id="UP000321058"/>
    </source>
</evidence>
<evidence type="ECO:0000313" key="1">
    <source>
        <dbReference type="EMBL" id="GEP58715.1"/>
    </source>
</evidence>
<dbReference type="RefSeq" id="WP_147154110.1">
    <property type="nucleotide sequence ID" value="NZ_BKAJ01000108.1"/>
</dbReference>
<name>A0A512NIH4_9HYPH</name>